<dbReference type="Gene3D" id="1.20.1280.50">
    <property type="match status" value="1"/>
</dbReference>
<reference evidence="2" key="1">
    <citation type="journal article" date="2018" name="DNA Res.">
        <title>Multiple hybrid de novo genome assembly of finger millet, an orphan allotetraploid crop.</title>
        <authorList>
            <person name="Hatakeyama M."/>
            <person name="Aluri S."/>
            <person name="Balachadran M.T."/>
            <person name="Sivarajan S.R."/>
            <person name="Patrignani A."/>
            <person name="Gruter S."/>
            <person name="Poveda L."/>
            <person name="Shimizu-Inatsugi R."/>
            <person name="Baeten J."/>
            <person name="Francoijs K.J."/>
            <person name="Nataraja K.N."/>
            <person name="Reddy Y.A.N."/>
            <person name="Phadnis S."/>
            <person name="Ravikumar R.L."/>
            <person name="Schlapbach R."/>
            <person name="Sreeman S.M."/>
            <person name="Shimizu K.K."/>
        </authorList>
    </citation>
    <scope>NUCLEOTIDE SEQUENCE</scope>
</reference>
<dbReference type="Pfam" id="PF24750">
    <property type="entry name" value="b-prop_At3g26010-like"/>
    <property type="match status" value="1"/>
</dbReference>
<gene>
    <name evidence="2" type="primary">gb23645</name>
    <name evidence="2" type="ORF">PR202_gb23645</name>
</gene>
<organism evidence="2 3">
    <name type="scientific">Eleusine coracana subsp. coracana</name>
    <dbReference type="NCBI Taxonomy" id="191504"/>
    <lineage>
        <taxon>Eukaryota</taxon>
        <taxon>Viridiplantae</taxon>
        <taxon>Streptophyta</taxon>
        <taxon>Embryophyta</taxon>
        <taxon>Tracheophyta</taxon>
        <taxon>Spermatophyta</taxon>
        <taxon>Magnoliopsida</taxon>
        <taxon>Liliopsida</taxon>
        <taxon>Poales</taxon>
        <taxon>Poaceae</taxon>
        <taxon>PACMAD clade</taxon>
        <taxon>Chloridoideae</taxon>
        <taxon>Cynodonteae</taxon>
        <taxon>Eleusininae</taxon>
        <taxon>Eleusine</taxon>
    </lineage>
</organism>
<evidence type="ECO:0000313" key="3">
    <source>
        <dbReference type="Proteomes" id="UP001054889"/>
    </source>
</evidence>
<dbReference type="PANTHER" id="PTHR35546:SF105">
    <property type="entry name" value="OS05G0139200 PROTEIN"/>
    <property type="match status" value="1"/>
</dbReference>
<comment type="caution">
    <text evidence="2">The sequence shown here is derived from an EMBL/GenBank/DDBJ whole genome shotgun (WGS) entry which is preliminary data.</text>
</comment>
<dbReference type="InterPro" id="IPR055290">
    <property type="entry name" value="At3g26010-like"/>
</dbReference>
<dbReference type="InterPro" id="IPR036047">
    <property type="entry name" value="F-box-like_dom_sf"/>
</dbReference>
<dbReference type="AlphaFoldDB" id="A0AAV5FGT1"/>
<accession>A0AAV5FGT1</accession>
<dbReference type="InterPro" id="IPR001810">
    <property type="entry name" value="F-box_dom"/>
</dbReference>
<dbReference type="PROSITE" id="PS50181">
    <property type="entry name" value="FBOX"/>
    <property type="match status" value="1"/>
</dbReference>
<feature type="domain" description="F-box" evidence="1">
    <location>
        <begin position="1"/>
        <end position="45"/>
    </location>
</feature>
<evidence type="ECO:0000259" key="1">
    <source>
        <dbReference type="PROSITE" id="PS50181"/>
    </source>
</evidence>
<dbReference type="Proteomes" id="UP001054889">
    <property type="component" value="Unassembled WGS sequence"/>
</dbReference>
<sequence length="279" mass="31803">MDKLTDDLLIDIFSHVPYKSLCCFACVSRRWHTFISHPDHCWKLSQTLAGFFYNVQAPEHNFPDVSGASPPFFDPSFAFLPDRERECIHLVDGCNGLLFRCFKFADDPHEFDYLVINPATEKWVALPVSRRWLNQVGVARLGFDPAVSSHFYVFEFQLDWAETEDEDGDSHENDDKDGYVLGVVIYSSQNRAWTHKQSGWSSEIVVTDDFKSIFVNGMLYVVASMLAVRVVDVEGNNWRIIDFPGSEEYSFFLDAAAGYIDMSQGQLLLLPVIILSVTN</sequence>
<dbReference type="PANTHER" id="PTHR35546">
    <property type="entry name" value="F-BOX PROTEIN INTERACTION DOMAIN PROTEIN-RELATED"/>
    <property type="match status" value="1"/>
</dbReference>
<dbReference type="SMART" id="SM00256">
    <property type="entry name" value="FBOX"/>
    <property type="match status" value="1"/>
</dbReference>
<evidence type="ECO:0000313" key="2">
    <source>
        <dbReference type="EMBL" id="GJN34933.1"/>
    </source>
</evidence>
<dbReference type="EMBL" id="BQKI01000086">
    <property type="protein sequence ID" value="GJN34933.1"/>
    <property type="molecule type" value="Genomic_DNA"/>
</dbReference>
<name>A0AAV5FGT1_ELECO</name>
<keyword evidence="3" id="KW-1185">Reference proteome</keyword>
<protein>
    <recommendedName>
        <fullName evidence="1">F-box domain-containing protein</fullName>
    </recommendedName>
</protein>
<dbReference type="Pfam" id="PF00646">
    <property type="entry name" value="F-box"/>
    <property type="match status" value="1"/>
</dbReference>
<dbReference type="SUPFAM" id="SSF81383">
    <property type="entry name" value="F-box domain"/>
    <property type="match status" value="1"/>
</dbReference>
<dbReference type="InterPro" id="IPR056592">
    <property type="entry name" value="Beta-prop_At3g26010-like"/>
</dbReference>
<reference evidence="2" key="2">
    <citation type="submission" date="2021-12" db="EMBL/GenBank/DDBJ databases">
        <title>Resequencing data analysis of finger millet.</title>
        <authorList>
            <person name="Hatakeyama M."/>
            <person name="Aluri S."/>
            <person name="Balachadran M.T."/>
            <person name="Sivarajan S.R."/>
            <person name="Poveda L."/>
            <person name="Shimizu-Inatsugi R."/>
            <person name="Schlapbach R."/>
            <person name="Sreeman S.M."/>
            <person name="Shimizu K.K."/>
        </authorList>
    </citation>
    <scope>NUCLEOTIDE SEQUENCE</scope>
</reference>
<proteinExistence type="predicted"/>